<evidence type="ECO:0000313" key="4">
    <source>
        <dbReference type="Proteomes" id="UP000748025"/>
    </source>
</evidence>
<evidence type="ECO:0000313" key="3">
    <source>
        <dbReference type="EMBL" id="KAG6015873.1"/>
    </source>
</evidence>
<protein>
    <recommendedName>
        <fullName evidence="5">Rasp f 7 allergen</fullName>
    </recommendedName>
</protein>
<dbReference type="Gene3D" id="2.40.40.10">
    <property type="entry name" value="RlpA-like domain"/>
    <property type="match status" value="1"/>
</dbReference>
<feature type="compositionally biased region" description="Low complexity" evidence="2">
    <location>
        <begin position="197"/>
        <end position="210"/>
    </location>
</feature>
<name>A0A9P7T097_9HYPO</name>
<dbReference type="InterPro" id="IPR051477">
    <property type="entry name" value="Expansin_CellWall"/>
</dbReference>
<dbReference type="InterPro" id="IPR036908">
    <property type="entry name" value="RlpA-like_sf"/>
</dbReference>
<comment type="caution">
    <text evidence="3">The sequence shown here is derived from an EMBL/GenBank/DDBJ whole genome shotgun (WGS) entry which is preliminary data.</text>
</comment>
<feature type="compositionally biased region" description="Pro residues" evidence="2">
    <location>
        <begin position="148"/>
        <end position="172"/>
    </location>
</feature>
<dbReference type="EMBL" id="SRPW01000303">
    <property type="protein sequence ID" value="KAG6015873.1"/>
    <property type="molecule type" value="Genomic_DNA"/>
</dbReference>
<feature type="compositionally biased region" description="Low complexity" evidence="2">
    <location>
        <begin position="96"/>
        <end position="106"/>
    </location>
</feature>
<dbReference type="PANTHER" id="PTHR31836">
    <property type="match status" value="1"/>
</dbReference>
<feature type="region of interest" description="Disordered" evidence="2">
    <location>
        <begin position="148"/>
        <end position="212"/>
    </location>
</feature>
<sequence length="313" mass="31905">MRYSTLASAVFVGVAAAQPFHGKHGHLHAARQVVPRAIVTEVVWVTEIEYVTEVIDATTTYWIGGPDSTPTPSPPEESQGNFYETHSPPPPPPVLPTSTSSSAYVAPPSPPPPPPPAVTTPAYVASPPPPPPVPTTFSSVYVAPPPPPPPAASKPVNNPPPVAAYPPPPPPAAAAAAPAPAQGPNSVSGGGGGGGDSSSSSSSSSTGSGSRIHKGDLTYYAIGLGACGEDDSGKDNTANIVALSHLLMGSQSNGNPMCGKTVTIHGNGKSTSAVVRDKCMGCKMEDLDVSEKVYKELYGSLDSGRMPITWSFN</sequence>
<proteinExistence type="predicted"/>
<reference evidence="3" key="1">
    <citation type="journal article" date="2020" name="bioRxiv">
        <title>Whole genome comparisons of ergot fungi reveals the divergence and evolution of species within the genus Claviceps are the result of varying mechanisms driving genome evolution and host range expansion.</title>
        <authorList>
            <person name="Wyka S.A."/>
            <person name="Mondo S.J."/>
            <person name="Liu M."/>
            <person name="Dettman J."/>
            <person name="Nalam V."/>
            <person name="Broders K.D."/>
        </authorList>
    </citation>
    <scope>NUCLEOTIDE SEQUENCE</scope>
    <source>
        <strain evidence="3">CCC 602</strain>
    </source>
</reference>
<accession>A0A9P7T097</accession>
<keyword evidence="4" id="KW-1185">Reference proteome</keyword>
<feature type="region of interest" description="Disordered" evidence="2">
    <location>
        <begin position="63"/>
        <end position="116"/>
    </location>
</feature>
<evidence type="ECO:0008006" key="5">
    <source>
        <dbReference type="Google" id="ProtNLM"/>
    </source>
</evidence>
<dbReference type="CDD" id="cd22191">
    <property type="entry name" value="DPBB_RlpA_EXP_N-like"/>
    <property type="match status" value="1"/>
</dbReference>
<dbReference type="SUPFAM" id="SSF50685">
    <property type="entry name" value="Barwin-like endoglucanases"/>
    <property type="match status" value="1"/>
</dbReference>
<evidence type="ECO:0000256" key="1">
    <source>
        <dbReference type="ARBA" id="ARBA00022729"/>
    </source>
</evidence>
<organism evidence="3 4">
    <name type="scientific">Claviceps pusilla</name>
    <dbReference type="NCBI Taxonomy" id="123648"/>
    <lineage>
        <taxon>Eukaryota</taxon>
        <taxon>Fungi</taxon>
        <taxon>Dikarya</taxon>
        <taxon>Ascomycota</taxon>
        <taxon>Pezizomycotina</taxon>
        <taxon>Sordariomycetes</taxon>
        <taxon>Hypocreomycetidae</taxon>
        <taxon>Hypocreales</taxon>
        <taxon>Clavicipitaceae</taxon>
        <taxon>Claviceps</taxon>
    </lineage>
</organism>
<dbReference type="OrthoDB" id="623670at2759"/>
<dbReference type="PRINTS" id="PR01217">
    <property type="entry name" value="PRICHEXTENSN"/>
</dbReference>
<dbReference type="PANTHER" id="PTHR31836:SF28">
    <property type="entry name" value="SRCR DOMAIN-CONTAINING PROTEIN-RELATED"/>
    <property type="match status" value="1"/>
</dbReference>
<dbReference type="Proteomes" id="UP000748025">
    <property type="component" value="Unassembled WGS sequence"/>
</dbReference>
<feature type="compositionally biased region" description="Pro residues" evidence="2">
    <location>
        <begin position="107"/>
        <end position="116"/>
    </location>
</feature>
<dbReference type="AlphaFoldDB" id="A0A9P7T097"/>
<evidence type="ECO:0000256" key="2">
    <source>
        <dbReference type="SAM" id="MobiDB-lite"/>
    </source>
</evidence>
<keyword evidence="1" id="KW-0732">Signal</keyword>
<gene>
    <name evidence="3" type="ORF">E4U43_004651</name>
</gene>